<dbReference type="AlphaFoldDB" id="A0A1R1PDZ1"/>
<dbReference type="SMART" id="SM00320">
    <property type="entry name" value="WD40"/>
    <property type="match status" value="1"/>
</dbReference>
<feature type="repeat" description="WD" evidence="1">
    <location>
        <begin position="134"/>
        <end position="167"/>
    </location>
</feature>
<dbReference type="OrthoDB" id="193023at2759"/>
<evidence type="ECO:0000256" key="1">
    <source>
        <dbReference type="PROSITE-ProRule" id="PRU00221"/>
    </source>
</evidence>
<sequence length="167" mass="17927">MGIWLRFRHQVLQQWSLRSQKSELVSESVLKLPDLNSLDKINKSGTMSSTPPVSATSFYNSSRSIAPGSISNNSHGVTTAGNSGISSRSGLGIFKTPLSPSNVCFSPETDHVLIAPENYGVIYDVGLGTWSEVLAPHRYPITCVDWDSTGGSILTASEDGTIRIATL</sequence>
<accession>A0A1R1PDZ1</accession>
<dbReference type="SUPFAM" id="SSF50978">
    <property type="entry name" value="WD40 repeat-like"/>
    <property type="match status" value="1"/>
</dbReference>
<keyword evidence="3" id="KW-1185">Reference proteome</keyword>
<organism evidence="2 3">
    <name type="scientific">Zancudomyces culisetae</name>
    <name type="common">Gut fungus</name>
    <name type="synonym">Smittium culisetae</name>
    <dbReference type="NCBI Taxonomy" id="1213189"/>
    <lineage>
        <taxon>Eukaryota</taxon>
        <taxon>Fungi</taxon>
        <taxon>Fungi incertae sedis</taxon>
        <taxon>Zoopagomycota</taxon>
        <taxon>Kickxellomycotina</taxon>
        <taxon>Harpellomycetes</taxon>
        <taxon>Harpellales</taxon>
        <taxon>Legeriomycetaceae</taxon>
        <taxon>Zancudomyces</taxon>
    </lineage>
</organism>
<name>A0A1R1PDZ1_ZANCU</name>
<protein>
    <submittedName>
        <fullName evidence="2">Uncharacterized protein</fullName>
    </submittedName>
</protein>
<keyword evidence="1" id="KW-0853">WD repeat</keyword>
<dbReference type="InterPro" id="IPR036322">
    <property type="entry name" value="WD40_repeat_dom_sf"/>
</dbReference>
<proteinExistence type="predicted"/>
<gene>
    <name evidence="2" type="ORF">AX774_g7389</name>
</gene>
<evidence type="ECO:0000313" key="2">
    <source>
        <dbReference type="EMBL" id="OMH79197.1"/>
    </source>
</evidence>
<dbReference type="Gene3D" id="2.130.10.10">
    <property type="entry name" value="YVTN repeat-like/Quinoprotein amine dehydrogenase"/>
    <property type="match status" value="1"/>
</dbReference>
<dbReference type="InterPro" id="IPR015943">
    <property type="entry name" value="WD40/YVTN_repeat-like_dom_sf"/>
</dbReference>
<evidence type="ECO:0000313" key="3">
    <source>
        <dbReference type="Proteomes" id="UP000188320"/>
    </source>
</evidence>
<reference evidence="3" key="1">
    <citation type="submission" date="2017-01" db="EMBL/GenBank/DDBJ databases">
        <authorList>
            <person name="Wang Y."/>
            <person name="White M."/>
            <person name="Kvist S."/>
            <person name="Moncalvo J.-M."/>
        </authorList>
    </citation>
    <scope>NUCLEOTIDE SEQUENCE [LARGE SCALE GENOMIC DNA]</scope>
    <source>
        <strain evidence="3">COL-18-3</strain>
    </source>
</reference>
<dbReference type="InterPro" id="IPR001680">
    <property type="entry name" value="WD40_rpt"/>
</dbReference>
<comment type="caution">
    <text evidence="2">The sequence shown here is derived from an EMBL/GenBank/DDBJ whole genome shotgun (WGS) entry which is preliminary data.</text>
</comment>
<dbReference type="Proteomes" id="UP000188320">
    <property type="component" value="Unassembled WGS sequence"/>
</dbReference>
<dbReference type="Pfam" id="PF00400">
    <property type="entry name" value="WD40"/>
    <property type="match status" value="1"/>
</dbReference>
<dbReference type="PROSITE" id="PS50294">
    <property type="entry name" value="WD_REPEATS_REGION"/>
    <property type="match status" value="1"/>
</dbReference>
<dbReference type="EMBL" id="LSSK01001638">
    <property type="protein sequence ID" value="OMH79197.1"/>
    <property type="molecule type" value="Genomic_DNA"/>
</dbReference>
<dbReference type="PROSITE" id="PS50082">
    <property type="entry name" value="WD_REPEATS_2"/>
    <property type="match status" value="1"/>
</dbReference>